<proteinExistence type="predicted"/>
<organism evidence="2 4">
    <name type="scientific">Metarhizium rileyi (strain RCEF 4871)</name>
    <name type="common">Nomuraea rileyi</name>
    <dbReference type="NCBI Taxonomy" id="1649241"/>
    <lineage>
        <taxon>Eukaryota</taxon>
        <taxon>Fungi</taxon>
        <taxon>Dikarya</taxon>
        <taxon>Ascomycota</taxon>
        <taxon>Pezizomycotina</taxon>
        <taxon>Sordariomycetes</taxon>
        <taxon>Hypocreomycetidae</taxon>
        <taxon>Hypocreales</taxon>
        <taxon>Clavicipitaceae</taxon>
        <taxon>Metarhizium</taxon>
    </lineage>
</organism>
<evidence type="ECO:0000313" key="5">
    <source>
        <dbReference type="Proteomes" id="UP000317257"/>
    </source>
</evidence>
<keyword evidence="1" id="KW-0732">Signal</keyword>
<accession>A0A5C6GGI4</accession>
<dbReference type="AlphaFoldDB" id="A0A167E3X3"/>
<dbReference type="EMBL" id="AZHC01000012">
    <property type="protein sequence ID" value="OAA43256.1"/>
    <property type="molecule type" value="Genomic_DNA"/>
</dbReference>
<dbReference type="Proteomes" id="UP000317257">
    <property type="component" value="Unassembled WGS sequence"/>
</dbReference>
<dbReference type="EMBL" id="SBHS01000004">
    <property type="protein sequence ID" value="TWU76902.1"/>
    <property type="molecule type" value="Genomic_DNA"/>
</dbReference>
<reference evidence="3" key="3">
    <citation type="journal article" date="2019" name="Microbiol. Resour. Announc.">
        <title>Genome Sequence of Metarhizium rileyi, a Microbial Control Agent for Lepidoptera.</title>
        <authorList>
            <person name="Binneck E."/>
            <person name="Lastra C.C.L."/>
            <person name="Sosa-Gomez D.R."/>
        </authorList>
    </citation>
    <scope>NUCLEOTIDE SEQUENCE</scope>
    <source>
        <strain evidence="3">Cep018-CH2</strain>
    </source>
</reference>
<reference evidence="2 4" key="1">
    <citation type="journal article" date="2016" name="Genome Biol. Evol.">
        <title>Divergent and convergent evolution of fungal pathogenicity.</title>
        <authorList>
            <person name="Shang Y."/>
            <person name="Xiao G."/>
            <person name="Zheng P."/>
            <person name="Cen K."/>
            <person name="Zhan S."/>
            <person name="Wang C."/>
        </authorList>
    </citation>
    <scope>NUCLEOTIDE SEQUENCE [LARGE SCALE GENOMIC DNA]</scope>
    <source>
        <strain evidence="2 4">RCEF 4871</strain>
    </source>
</reference>
<sequence>MYSFKIALFAVLALLAVSTIADVTGRFNIVSKYKYTKTHPDGHKTTEEQRNPVAYENKKLKSDKTLEKFVKDFGTWSNHEFTCTKKARQYNVEAAHVYDNKDASNAANQRAKQIINSHAKEE</sequence>
<accession>A0A167E3X3</accession>
<dbReference type="Proteomes" id="UP000243498">
    <property type="component" value="Unassembled WGS sequence"/>
</dbReference>
<reference evidence="5" key="2">
    <citation type="submission" date="2018-12" db="EMBL/GenBank/DDBJ databases">
        <title>The complete genome of Metarhizium rileyi, a key fungal pathogen of Lepidoptera.</title>
        <authorList>
            <person name="Binneck E."/>
            <person name="Lastra C.C.L."/>
            <person name="Sosa-Gomez D.R."/>
        </authorList>
    </citation>
    <scope>NUCLEOTIDE SEQUENCE [LARGE SCALE GENOMIC DNA]</scope>
    <source>
        <strain evidence="5">Cep018-CH2</strain>
    </source>
</reference>
<evidence type="ECO:0000256" key="1">
    <source>
        <dbReference type="SAM" id="SignalP"/>
    </source>
</evidence>
<dbReference type="OrthoDB" id="4952472at2759"/>
<feature type="signal peptide" evidence="1">
    <location>
        <begin position="1"/>
        <end position="21"/>
    </location>
</feature>
<protein>
    <submittedName>
        <fullName evidence="2">Uncharacterized protein</fullName>
    </submittedName>
</protein>
<name>A0A167E3X3_METRR</name>
<feature type="chain" id="PRO_5007885636" evidence="1">
    <location>
        <begin position="22"/>
        <end position="122"/>
    </location>
</feature>
<gene>
    <name evidence="3" type="ORF">ED733_006753</name>
    <name evidence="2" type="ORF">NOR_04623</name>
</gene>
<evidence type="ECO:0000313" key="3">
    <source>
        <dbReference type="EMBL" id="TWU76902.1"/>
    </source>
</evidence>
<evidence type="ECO:0000313" key="2">
    <source>
        <dbReference type="EMBL" id="OAA43256.1"/>
    </source>
</evidence>
<keyword evidence="4" id="KW-1185">Reference proteome</keyword>
<evidence type="ECO:0000313" key="4">
    <source>
        <dbReference type="Proteomes" id="UP000243498"/>
    </source>
</evidence>
<comment type="caution">
    <text evidence="2">The sequence shown here is derived from an EMBL/GenBank/DDBJ whole genome shotgun (WGS) entry which is preliminary data.</text>
</comment>